<keyword evidence="1 7" id="KW-0723">Serine/threonine-protein kinase</keyword>
<dbReference type="InterPro" id="IPR000719">
    <property type="entry name" value="Prot_kinase_dom"/>
</dbReference>
<gene>
    <name evidence="9" type="ORF">TbgDal_V5970</name>
</gene>
<dbReference type="PROSITE" id="PS50011">
    <property type="entry name" value="PROTEIN_KINASE_DOM"/>
    <property type="match status" value="1"/>
</dbReference>
<dbReference type="Gene3D" id="1.10.510.10">
    <property type="entry name" value="Transferase(Phosphotransferase) domain 1"/>
    <property type="match status" value="1"/>
</dbReference>
<evidence type="ECO:0000256" key="4">
    <source>
        <dbReference type="ARBA" id="ARBA00022777"/>
    </source>
</evidence>
<proteinExistence type="inferred from homology"/>
<organism evidence="9 10">
    <name type="scientific">Trypanosoma brucei gambiense (strain MHOM/CI/86/DAL972)</name>
    <dbReference type="NCBI Taxonomy" id="679716"/>
    <lineage>
        <taxon>Eukaryota</taxon>
        <taxon>Discoba</taxon>
        <taxon>Euglenozoa</taxon>
        <taxon>Kinetoplastea</taxon>
        <taxon>Metakinetoplastina</taxon>
        <taxon>Trypanosomatida</taxon>
        <taxon>Trypanosomatidae</taxon>
        <taxon>Trypanosoma</taxon>
    </lineage>
</organism>
<accession>C9ZPX9</accession>
<reference evidence="10" key="1">
    <citation type="journal article" date="2010" name="PLoS Negl. Trop. Dis.">
        <title>The genome sequence of Trypanosoma brucei gambiense, causative agent of chronic human african trypanosomiasis.</title>
        <authorList>
            <person name="Jackson A.P."/>
            <person name="Sanders M."/>
            <person name="Berry A."/>
            <person name="McQuillan J."/>
            <person name="Aslett M.A."/>
            <person name="Quail M.A."/>
            <person name="Chukualim B."/>
            <person name="Capewell P."/>
            <person name="MacLeod A."/>
            <person name="Melville S.E."/>
            <person name="Gibson W."/>
            <person name="Barry J.D."/>
            <person name="Berriman M."/>
            <person name="Hertz-Fowler C."/>
        </authorList>
    </citation>
    <scope>NUCLEOTIDE SEQUENCE [LARGE SCALE GENOMIC DNA]</scope>
    <source>
        <strain evidence="10">MHOM/CI/86/DAL972</strain>
    </source>
</reference>
<dbReference type="InterPro" id="IPR050205">
    <property type="entry name" value="CDPK_Ser/Thr_kinases"/>
</dbReference>
<dbReference type="RefSeq" id="XP_011773744.1">
    <property type="nucleotide sequence ID" value="XM_011775442.1"/>
</dbReference>
<keyword evidence="5 6" id="KW-0067">ATP-binding</keyword>
<dbReference type="InterPro" id="IPR008271">
    <property type="entry name" value="Ser/Thr_kinase_AS"/>
</dbReference>
<keyword evidence="2 9" id="KW-0808">Transferase</keyword>
<keyword evidence="3 6" id="KW-0547">Nucleotide-binding</keyword>
<dbReference type="Proteomes" id="UP000002316">
    <property type="component" value="Chromosome 5"/>
</dbReference>
<dbReference type="InterPro" id="IPR017441">
    <property type="entry name" value="Protein_kinase_ATP_BS"/>
</dbReference>
<feature type="domain" description="Protein kinase" evidence="8">
    <location>
        <begin position="19"/>
        <end position="329"/>
    </location>
</feature>
<evidence type="ECO:0000256" key="6">
    <source>
        <dbReference type="PROSITE-ProRule" id="PRU10141"/>
    </source>
</evidence>
<name>C9ZPX9_TRYB9</name>
<dbReference type="GO" id="GO:0005524">
    <property type="term" value="F:ATP binding"/>
    <property type="evidence" value="ECO:0007669"/>
    <property type="project" value="UniProtKB-UniRule"/>
</dbReference>
<evidence type="ECO:0000256" key="2">
    <source>
        <dbReference type="ARBA" id="ARBA00022679"/>
    </source>
</evidence>
<sequence length="351" mass="39248">MSHVPFRMERLMDRLYATDEILDFVGRGTYASVFKGVSLVDGDKVSKGSPVALKVFEKRGLSLDRMCQDIVREVEILRHLNHPNCLQFIDCFQTEYHIVIVTNFVDGKELYKTLRDGTMTEAQVRSVARQLLEVVNYLHSQVRVVHRDIKPENVLVTSTEDGGFHLTLVDFGLARTLSKGRRCVGDRLLGGNVWQLSPAPSAAPADSLESSYTDSPLIATPCGTINYAAPETVRSLVQSGHLATTAELMPRMDMFAVGTILYVMFCRKLPFQNRGNKVQLVKVMEVGPLFEEPEWRNVPPEAVDIIRLLLSFDPGQRPKASDVLQSAWFLKKNETGGVADFLPMTSQCEEG</sequence>
<dbReference type="EMBL" id="FN554968">
    <property type="protein sequence ID" value="CBH11457.1"/>
    <property type="molecule type" value="Genomic_DNA"/>
</dbReference>
<evidence type="ECO:0000313" key="10">
    <source>
        <dbReference type="Proteomes" id="UP000002316"/>
    </source>
</evidence>
<dbReference type="KEGG" id="tbg:TbgDal_V5970"/>
<dbReference type="Gene3D" id="3.30.200.20">
    <property type="entry name" value="Phosphorylase Kinase, domain 1"/>
    <property type="match status" value="1"/>
</dbReference>
<dbReference type="PROSITE" id="PS00107">
    <property type="entry name" value="PROTEIN_KINASE_ATP"/>
    <property type="match status" value="1"/>
</dbReference>
<feature type="binding site" evidence="6">
    <location>
        <position position="54"/>
    </location>
    <ligand>
        <name>ATP</name>
        <dbReference type="ChEBI" id="CHEBI:30616"/>
    </ligand>
</feature>
<dbReference type="SMART" id="SM00220">
    <property type="entry name" value="S_TKc"/>
    <property type="match status" value="1"/>
</dbReference>
<dbReference type="InterPro" id="IPR011009">
    <property type="entry name" value="Kinase-like_dom_sf"/>
</dbReference>
<dbReference type="EC" id="2.7.1.-" evidence="9"/>
<evidence type="ECO:0000256" key="1">
    <source>
        <dbReference type="ARBA" id="ARBA00022527"/>
    </source>
</evidence>
<evidence type="ECO:0000256" key="7">
    <source>
        <dbReference type="RuleBase" id="RU000304"/>
    </source>
</evidence>
<dbReference type="GeneID" id="23861620"/>
<dbReference type="OrthoDB" id="1738954at2759"/>
<dbReference type="AlphaFoldDB" id="C9ZPX9"/>
<dbReference type="PROSITE" id="PS00108">
    <property type="entry name" value="PROTEIN_KINASE_ST"/>
    <property type="match status" value="1"/>
</dbReference>
<evidence type="ECO:0000256" key="3">
    <source>
        <dbReference type="ARBA" id="ARBA00022741"/>
    </source>
</evidence>
<dbReference type="PANTHER" id="PTHR24349">
    <property type="entry name" value="SERINE/THREONINE-PROTEIN KINASE"/>
    <property type="match status" value="1"/>
</dbReference>
<dbReference type="VEuPathDB" id="TriTrypDB:Tbg972.5.5970"/>
<evidence type="ECO:0000259" key="8">
    <source>
        <dbReference type="PROSITE" id="PS50011"/>
    </source>
</evidence>
<comment type="similarity">
    <text evidence="7">Belongs to the protein kinase superfamily.</text>
</comment>
<evidence type="ECO:0000313" key="9">
    <source>
        <dbReference type="EMBL" id="CBH11457.1"/>
    </source>
</evidence>
<dbReference type="GO" id="GO:0004674">
    <property type="term" value="F:protein serine/threonine kinase activity"/>
    <property type="evidence" value="ECO:0007669"/>
    <property type="project" value="UniProtKB-KW"/>
</dbReference>
<protein>
    <submittedName>
        <fullName evidence="9">Protein kinase, putative</fullName>
        <ecNumber evidence="9">2.7.1.-</ecNumber>
    </submittedName>
</protein>
<evidence type="ECO:0000256" key="5">
    <source>
        <dbReference type="ARBA" id="ARBA00022840"/>
    </source>
</evidence>
<keyword evidence="4 9" id="KW-0418">Kinase</keyword>
<dbReference type="Pfam" id="PF00069">
    <property type="entry name" value="Pkinase"/>
    <property type="match status" value="1"/>
</dbReference>
<dbReference type="SUPFAM" id="SSF56112">
    <property type="entry name" value="Protein kinase-like (PK-like)"/>
    <property type="match status" value="1"/>
</dbReference>